<organism evidence="4 5">
    <name type="scientific">Colletotrichum navitas</name>
    <dbReference type="NCBI Taxonomy" id="681940"/>
    <lineage>
        <taxon>Eukaryota</taxon>
        <taxon>Fungi</taxon>
        <taxon>Dikarya</taxon>
        <taxon>Ascomycota</taxon>
        <taxon>Pezizomycotina</taxon>
        <taxon>Sordariomycetes</taxon>
        <taxon>Hypocreomycetidae</taxon>
        <taxon>Glomerellales</taxon>
        <taxon>Glomerellaceae</taxon>
        <taxon>Colletotrichum</taxon>
        <taxon>Colletotrichum graminicola species complex</taxon>
    </lineage>
</organism>
<dbReference type="GO" id="GO:0003825">
    <property type="term" value="F:alpha,alpha-trehalose-phosphate synthase (UDP-forming) activity"/>
    <property type="evidence" value="ECO:0007669"/>
    <property type="project" value="TreeGrafter"/>
</dbReference>
<dbReference type="GO" id="GO:0004805">
    <property type="term" value="F:trehalose-phosphatase activity"/>
    <property type="evidence" value="ECO:0007669"/>
    <property type="project" value="UniProtKB-EC"/>
</dbReference>
<dbReference type="EC" id="3.1.3.12" evidence="3"/>
<dbReference type="EMBL" id="JAHLJV010000042">
    <property type="protein sequence ID" value="KAK1585713.1"/>
    <property type="molecule type" value="Genomic_DNA"/>
</dbReference>
<keyword evidence="5" id="KW-1185">Reference proteome</keyword>
<evidence type="ECO:0000256" key="3">
    <source>
        <dbReference type="RuleBase" id="RU361117"/>
    </source>
</evidence>
<dbReference type="SUPFAM" id="SSF56784">
    <property type="entry name" value="HAD-like"/>
    <property type="match status" value="1"/>
</dbReference>
<dbReference type="Pfam" id="PF02358">
    <property type="entry name" value="Trehalose_PPase"/>
    <property type="match status" value="1"/>
</dbReference>
<dbReference type="NCBIfam" id="TIGR00685">
    <property type="entry name" value="T6PP"/>
    <property type="match status" value="1"/>
</dbReference>
<proteinExistence type="inferred from homology"/>
<protein>
    <recommendedName>
        <fullName evidence="3">Trehalose 6-phosphate phosphatase</fullName>
        <ecNumber evidence="3">3.1.3.12</ecNumber>
    </recommendedName>
</protein>
<comment type="pathway">
    <text evidence="3">Glycan biosynthesis; trehalose biosynthesis.</text>
</comment>
<dbReference type="Gene3D" id="3.30.70.1020">
    <property type="entry name" value="Trehalose-6-phosphate phosphatase related protein, domain 2"/>
    <property type="match status" value="1"/>
</dbReference>
<dbReference type="PANTHER" id="PTHR10788">
    <property type="entry name" value="TREHALOSE-6-PHOSPHATE SYNTHASE"/>
    <property type="match status" value="1"/>
</dbReference>
<dbReference type="GO" id="GO:0005829">
    <property type="term" value="C:cytosol"/>
    <property type="evidence" value="ECO:0007669"/>
    <property type="project" value="TreeGrafter"/>
</dbReference>
<name>A0AAD8V3B9_9PEZI</name>
<comment type="similarity">
    <text evidence="1">In the N-terminal section; belongs to the glycosyltransferase 20 family.</text>
</comment>
<comment type="caution">
    <text evidence="4">The sequence shown here is derived from an EMBL/GenBank/DDBJ whole genome shotgun (WGS) entry which is preliminary data.</text>
</comment>
<dbReference type="PANTHER" id="PTHR10788:SF106">
    <property type="entry name" value="BCDNA.GH08860"/>
    <property type="match status" value="1"/>
</dbReference>
<dbReference type="InterPro" id="IPR023214">
    <property type="entry name" value="HAD_sf"/>
</dbReference>
<evidence type="ECO:0000256" key="1">
    <source>
        <dbReference type="ARBA" id="ARBA00005409"/>
    </source>
</evidence>
<dbReference type="NCBIfam" id="TIGR01484">
    <property type="entry name" value="HAD-SF-IIB"/>
    <property type="match status" value="1"/>
</dbReference>
<dbReference type="InterPro" id="IPR006379">
    <property type="entry name" value="HAD-SF_hydro_IIB"/>
</dbReference>
<dbReference type="InterPro" id="IPR003337">
    <property type="entry name" value="Trehalose_PPase"/>
</dbReference>
<dbReference type="CDD" id="cd01627">
    <property type="entry name" value="HAD_TPP"/>
    <property type="match status" value="1"/>
</dbReference>
<accession>A0AAD8V3B9</accession>
<evidence type="ECO:0000313" key="5">
    <source>
        <dbReference type="Proteomes" id="UP001230504"/>
    </source>
</evidence>
<evidence type="ECO:0000313" key="4">
    <source>
        <dbReference type="EMBL" id="KAK1585713.1"/>
    </source>
</evidence>
<sequence length="276" mass="31352">MCDYDGTLVPFDDDPERAVPPQELLEDLRTLAASRRNTVWLISGRDRTFLSRHFGSIEGLGLSAEHGAFVKNPRQEWVSLGEQYDMSVWKQGAREIMEKWTKRTPNTRVEEKQYSLSWHYRKARLSADSRLAEGLGDELQAAIKKYHWDMVVVQGDKVVEVKSRFLDKGQIVTDILQRSYQGRLHILNGGQQGKVDFVLNVGDDTSDEHMFKAVATFPGLGGAYTMWVQHKNKPDKKTEARWKTSPPAHRGMAWNAPPSLLHMFGVITSTSKEHSG</sequence>
<dbReference type="GO" id="GO:0005992">
    <property type="term" value="P:trehalose biosynthetic process"/>
    <property type="evidence" value="ECO:0007669"/>
    <property type="project" value="InterPro"/>
</dbReference>
<comment type="function">
    <text evidence="3">Removes the phosphate from trehalose 6-phosphate to produce free trehalose.</text>
</comment>
<dbReference type="Gene3D" id="3.40.50.1000">
    <property type="entry name" value="HAD superfamily/HAD-like"/>
    <property type="match status" value="1"/>
</dbReference>
<comment type="similarity">
    <text evidence="3">Belongs to the trehalose phosphatase family.</text>
</comment>
<dbReference type="AlphaFoldDB" id="A0AAD8V3B9"/>
<dbReference type="InterPro" id="IPR001830">
    <property type="entry name" value="Glyco_trans_20"/>
</dbReference>
<evidence type="ECO:0000256" key="2">
    <source>
        <dbReference type="ARBA" id="ARBA00006330"/>
    </source>
</evidence>
<gene>
    <name evidence="4" type="ORF">LY79DRAFT_518307</name>
</gene>
<dbReference type="RefSeq" id="XP_060412730.1">
    <property type="nucleotide sequence ID" value="XM_060555024.1"/>
</dbReference>
<dbReference type="Proteomes" id="UP001230504">
    <property type="component" value="Unassembled WGS sequence"/>
</dbReference>
<keyword evidence="3" id="KW-0378">Hydrolase</keyword>
<comment type="similarity">
    <text evidence="2">In the C-terminal section; belongs to the trehalose phosphatase family.</text>
</comment>
<comment type="cofactor">
    <cofactor evidence="3">
        <name>a divalent metal cation</name>
        <dbReference type="ChEBI" id="CHEBI:60240"/>
    </cofactor>
</comment>
<dbReference type="InterPro" id="IPR036412">
    <property type="entry name" value="HAD-like_sf"/>
</dbReference>
<comment type="catalytic activity">
    <reaction evidence="3">
        <text>alpha,alpha-trehalose 6-phosphate + H2O = alpha,alpha-trehalose + phosphate</text>
        <dbReference type="Rhea" id="RHEA:23420"/>
        <dbReference type="ChEBI" id="CHEBI:15377"/>
        <dbReference type="ChEBI" id="CHEBI:16551"/>
        <dbReference type="ChEBI" id="CHEBI:43474"/>
        <dbReference type="ChEBI" id="CHEBI:58429"/>
        <dbReference type="EC" id="3.1.3.12"/>
    </reaction>
</comment>
<dbReference type="GeneID" id="85439264"/>
<reference evidence="4" key="1">
    <citation type="submission" date="2021-06" db="EMBL/GenBank/DDBJ databases">
        <title>Comparative genomics, transcriptomics and evolutionary studies reveal genomic signatures of adaptation to plant cell wall in hemibiotrophic fungi.</title>
        <authorList>
            <consortium name="DOE Joint Genome Institute"/>
            <person name="Baroncelli R."/>
            <person name="Diaz J.F."/>
            <person name="Benocci T."/>
            <person name="Peng M."/>
            <person name="Battaglia E."/>
            <person name="Haridas S."/>
            <person name="Andreopoulos W."/>
            <person name="Labutti K."/>
            <person name="Pangilinan J."/>
            <person name="Floch G.L."/>
            <person name="Makela M.R."/>
            <person name="Henrissat B."/>
            <person name="Grigoriev I.V."/>
            <person name="Crouch J.A."/>
            <person name="De Vries R.P."/>
            <person name="Sukno S.A."/>
            <person name="Thon M.R."/>
        </authorList>
    </citation>
    <scope>NUCLEOTIDE SEQUENCE</scope>
    <source>
        <strain evidence="4">CBS 125086</strain>
    </source>
</reference>